<dbReference type="InterPro" id="IPR017853">
    <property type="entry name" value="GH"/>
</dbReference>
<comment type="catalytic activity">
    <reaction evidence="1">
        <text>Hydrolysis of terminal non-reducing N-acetyl-D-hexosamine residues in N-acetyl-beta-D-hexosaminides.</text>
        <dbReference type="EC" id="3.2.1.52"/>
    </reaction>
</comment>
<dbReference type="EMBL" id="JAUZVZ010000009">
    <property type="protein sequence ID" value="MDP4536120.1"/>
    <property type="molecule type" value="Genomic_DNA"/>
</dbReference>
<dbReference type="PANTHER" id="PTHR30480">
    <property type="entry name" value="BETA-HEXOSAMINIDASE-RELATED"/>
    <property type="match status" value="1"/>
</dbReference>
<protein>
    <recommendedName>
        <fullName evidence="3">beta-N-acetylhexosaminidase</fullName>
        <ecNumber evidence="3">3.2.1.52</ecNumber>
    </recommendedName>
</protein>
<dbReference type="EC" id="3.2.1.52" evidence="3"/>
<evidence type="ECO:0000256" key="4">
    <source>
        <dbReference type="ARBA" id="ARBA00022801"/>
    </source>
</evidence>
<gene>
    <name evidence="7" type="ORF">Q3O60_07970</name>
</gene>
<dbReference type="InterPro" id="IPR001764">
    <property type="entry name" value="Glyco_hydro_3_N"/>
</dbReference>
<dbReference type="Gene3D" id="3.20.20.300">
    <property type="entry name" value="Glycoside hydrolase, family 3, N-terminal domain"/>
    <property type="match status" value="1"/>
</dbReference>
<reference evidence="7 8" key="1">
    <citation type="submission" date="2023-08" db="EMBL/GenBank/DDBJ databases">
        <authorList>
            <person name="Joshi A."/>
            <person name="Thite S."/>
        </authorList>
    </citation>
    <scope>NUCLEOTIDE SEQUENCE [LARGE SCALE GENOMIC DNA]</scope>
    <source>
        <strain evidence="7 8">AC40</strain>
    </source>
</reference>
<dbReference type="GO" id="GO:0016798">
    <property type="term" value="F:hydrolase activity, acting on glycosyl bonds"/>
    <property type="evidence" value="ECO:0007669"/>
    <property type="project" value="UniProtKB-KW"/>
</dbReference>
<keyword evidence="8" id="KW-1185">Reference proteome</keyword>
<dbReference type="Gene3D" id="3.40.50.1700">
    <property type="entry name" value="Glycoside hydrolase family 3 C-terminal domain"/>
    <property type="match status" value="1"/>
</dbReference>
<comment type="similarity">
    <text evidence="2">Belongs to the glycosyl hydrolase 3 family.</text>
</comment>
<dbReference type="InterPro" id="IPR019800">
    <property type="entry name" value="Glyco_hydro_3_AS"/>
</dbReference>
<feature type="domain" description="Glycoside hydrolase family 3 N-terminal" evidence="6">
    <location>
        <begin position="7"/>
        <end position="374"/>
    </location>
</feature>
<dbReference type="Proteomes" id="UP001231616">
    <property type="component" value="Unassembled WGS sequence"/>
</dbReference>
<evidence type="ECO:0000256" key="1">
    <source>
        <dbReference type="ARBA" id="ARBA00001231"/>
    </source>
</evidence>
<organism evidence="7 8">
    <name type="scientific">Alkalimonas collagenimarina</name>
    <dbReference type="NCBI Taxonomy" id="400390"/>
    <lineage>
        <taxon>Bacteria</taxon>
        <taxon>Pseudomonadati</taxon>
        <taxon>Pseudomonadota</taxon>
        <taxon>Gammaproteobacteria</taxon>
        <taxon>Alkalimonas</taxon>
    </lineage>
</organism>
<dbReference type="InterPro" id="IPR036962">
    <property type="entry name" value="Glyco_hydro_3_N_sf"/>
</dbReference>
<name>A0ABT9GYH9_9GAMM</name>
<keyword evidence="4 7" id="KW-0378">Hydrolase</keyword>
<evidence type="ECO:0000256" key="2">
    <source>
        <dbReference type="ARBA" id="ARBA00005336"/>
    </source>
</evidence>
<dbReference type="Pfam" id="PF00933">
    <property type="entry name" value="Glyco_hydro_3"/>
    <property type="match status" value="1"/>
</dbReference>
<keyword evidence="5 7" id="KW-0326">Glycosidase</keyword>
<evidence type="ECO:0000259" key="6">
    <source>
        <dbReference type="Pfam" id="PF00933"/>
    </source>
</evidence>
<dbReference type="SUPFAM" id="SSF51445">
    <property type="entry name" value="(Trans)glycosidases"/>
    <property type="match status" value="1"/>
</dbReference>
<dbReference type="PROSITE" id="PS00775">
    <property type="entry name" value="GLYCOSYL_HYDROL_F3"/>
    <property type="match status" value="1"/>
</dbReference>
<evidence type="ECO:0000256" key="3">
    <source>
        <dbReference type="ARBA" id="ARBA00012663"/>
    </source>
</evidence>
<comment type="caution">
    <text evidence="7">The sequence shown here is derived from an EMBL/GenBank/DDBJ whole genome shotgun (WGS) entry which is preliminary data.</text>
</comment>
<dbReference type="InterPro" id="IPR050226">
    <property type="entry name" value="NagZ_Beta-hexosaminidase"/>
</dbReference>
<accession>A0ABT9GYH9</accession>
<evidence type="ECO:0000256" key="5">
    <source>
        <dbReference type="ARBA" id="ARBA00023295"/>
    </source>
</evidence>
<dbReference type="RefSeq" id="WP_305893386.1">
    <property type="nucleotide sequence ID" value="NZ_JAUZVZ010000009.1"/>
</dbReference>
<dbReference type="InterPro" id="IPR036881">
    <property type="entry name" value="Glyco_hydro_3_C_sf"/>
</dbReference>
<dbReference type="PANTHER" id="PTHR30480:SF13">
    <property type="entry name" value="BETA-HEXOSAMINIDASE"/>
    <property type="match status" value="1"/>
</dbReference>
<sequence length="624" mass="68455">MSDQLSLEQKIAQKMMIDVRYFCQESKPMSSSDNSPVPCRSAVTRLPDELHTLIKDTSLGGVILFAENLQTVEQIIDLTQQLQDAALQSAAARPLFISIDQEGGRVFRTPRAITTGFAGNMAIGATYARHGVDYAGEVGAVLAKELSVLGINTNHAPVIDVNSNPDNPVINVRSFGEQPQMVAELSVAMLKQMQQAGVMATLKHFPGHGDTHLDSHLALPVVNHPRHLIERVDLAPFQWAIDYSKPAMIMTAHIQYPALDDSRVSSRDGESLIRPATMSRVILTDLLRHQMNFEGLVITDALDMAAISHYFEPTEAVIETFAAGADIALMPYPIRTVDDIAALKAMIADIAAAVRQGRIDESELDQSLARITRLKQSFLADSKVVADRSHLYQQAKAVLAQPSHRYLEQRLANESVTLVQAKTGVLPLQSSQVEHVHLIAATELQAAMLQQEFQHHWPALANGEVRWTQSVFSDWQQVEAEQLSAQADWVIHAGWQRLASLVDIGGMADQASQQRPAISYDDAMKASELALGAARAQQRQIFLLGFGTPYELEPLLPLSDVAIVAYHHGIHRDADSERLAGPTYRAVVAALFNQSPFHGDLPVQLSMPHCDLCIDDSLSQQGAL</sequence>
<evidence type="ECO:0000313" key="7">
    <source>
        <dbReference type="EMBL" id="MDP4536120.1"/>
    </source>
</evidence>
<evidence type="ECO:0000313" key="8">
    <source>
        <dbReference type="Proteomes" id="UP001231616"/>
    </source>
</evidence>
<proteinExistence type="inferred from homology"/>